<evidence type="ECO:0000313" key="2">
    <source>
        <dbReference type="Proteomes" id="UP000799118"/>
    </source>
</evidence>
<dbReference type="Proteomes" id="UP000799118">
    <property type="component" value="Unassembled WGS sequence"/>
</dbReference>
<dbReference type="OrthoDB" id="2836973at2759"/>
<name>A0A6A4I9Y1_9AGAR</name>
<proteinExistence type="predicted"/>
<keyword evidence="2" id="KW-1185">Reference proteome</keyword>
<dbReference type="Gene3D" id="1.20.1280.50">
    <property type="match status" value="1"/>
</dbReference>
<evidence type="ECO:0000313" key="1">
    <source>
        <dbReference type="EMBL" id="KAE9405584.1"/>
    </source>
</evidence>
<reference evidence="1" key="1">
    <citation type="journal article" date="2019" name="Environ. Microbiol.">
        <title>Fungal ecological strategies reflected in gene transcription - a case study of two litter decomposers.</title>
        <authorList>
            <person name="Barbi F."/>
            <person name="Kohler A."/>
            <person name="Barry K."/>
            <person name="Baskaran P."/>
            <person name="Daum C."/>
            <person name="Fauchery L."/>
            <person name="Ihrmark K."/>
            <person name="Kuo A."/>
            <person name="LaButti K."/>
            <person name="Lipzen A."/>
            <person name="Morin E."/>
            <person name="Grigoriev I.V."/>
            <person name="Henrissat B."/>
            <person name="Lindahl B."/>
            <person name="Martin F."/>
        </authorList>
    </citation>
    <scope>NUCLEOTIDE SEQUENCE</scope>
    <source>
        <strain evidence="1">JB14</strain>
    </source>
</reference>
<protein>
    <submittedName>
        <fullName evidence="1">Uncharacterized protein</fullName>
    </submittedName>
</protein>
<sequence>MPDLTNGHSAVDQWQTLSTLPATDLRAILMQEQTHMCALRDQMSSTQHKIDMIKTMLSPFTRLPQELVSEIFQFYCGAQGAVYDEFQQRKSRTRPSKVDPDRIVSGIDTIPPQLILASVCQFWRSVAHETHSLWKDLTVYIQSGKFSSHNDLIEEWITHSGEVLPLDIRIVVPKGKGQATRSILDSILPFSNRWRRLELFAPLQTLLPLLSDALDVPLLEHVSMDICHITESSMQTYEWNPFYTMHKRFPTFMVAPKLHSFKCGISFDTNQEFIFDLSLDFLSIIPPYEQVTELSVEGDAYFPDNRGGLRFVSLFQNLISCSIKVYPGACYSEIPIPLTLPKLCTLSVTVEDPNDAVHFFRQLTLPELKALKLRIDREVNFGTDTFGELLRMQARSSCVLEELSLHDSTTGANLFEFLQTLTSLRSLTVYESHSFRIQDLIPWLANQPPLHRRVQCDNGLPNLKELHLLTGSVLKNGNGEPLTGLADIVYERCNHVEDETSPRQKLEILEVQTTLVAFDNMEQDEYDALGLFMQQGLKVRLNQWMPNGSLCYIGDDL</sequence>
<dbReference type="AlphaFoldDB" id="A0A6A4I9Y1"/>
<organism evidence="1 2">
    <name type="scientific">Gymnopus androsaceus JB14</name>
    <dbReference type="NCBI Taxonomy" id="1447944"/>
    <lineage>
        <taxon>Eukaryota</taxon>
        <taxon>Fungi</taxon>
        <taxon>Dikarya</taxon>
        <taxon>Basidiomycota</taxon>
        <taxon>Agaricomycotina</taxon>
        <taxon>Agaricomycetes</taxon>
        <taxon>Agaricomycetidae</taxon>
        <taxon>Agaricales</taxon>
        <taxon>Marasmiineae</taxon>
        <taxon>Omphalotaceae</taxon>
        <taxon>Gymnopus</taxon>
    </lineage>
</organism>
<dbReference type="EMBL" id="ML769408">
    <property type="protein sequence ID" value="KAE9405584.1"/>
    <property type="molecule type" value="Genomic_DNA"/>
</dbReference>
<gene>
    <name evidence="1" type="ORF">BT96DRAFT_1015553</name>
</gene>
<accession>A0A6A4I9Y1</accession>